<proteinExistence type="predicted"/>
<gene>
    <name evidence="2" type="ORF">L0U89_10535</name>
</gene>
<evidence type="ECO:0000313" key="2">
    <source>
        <dbReference type="EMBL" id="MCF1751506.1"/>
    </source>
</evidence>
<keyword evidence="1" id="KW-0812">Transmembrane</keyword>
<dbReference type="Proteomes" id="UP001201449">
    <property type="component" value="Unassembled WGS sequence"/>
</dbReference>
<organism evidence="2 3">
    <name type="scientific">Mariniradius sediminis</name>
    <dbReference type="NCBI Taxonomy" id="2909237"/>
    <lineage>
        <taxon>Bacteria</taxon>
        <taxon>Pseudomonadati</taxon>
        <taxon>Bacteroidota</taxon>
        <taxon>Cytophagia</taxon>
        <taxon>Cytophagales</taxon>
        <taxon>Cyclobacteriaceae</taxon>
        <taxon>Mariniradius</taxon>
    </lineage>
</organism>
<dbReference type="EMBL" id="JAKEVZ010000007">
    <property type="protein sequence ID" value="MCF1751506.1"/>
    <property type="molecule type" value="Genomic_DNA"/>
</dbReference>
<sequence length="398" mass="46438">MGKLLDKYFPVEFRIIMGWVLVLIGIVVIIPLTSFGIWKGLPSAPLGVVVLDKTVPNMDFQEHQSLHWLLNNLKYTKSDGSPYDPSEDYFGFFPGKNESYQIKDFSNLKASEEERLVRDNQLFYFADTYGVYENDLKEIPMEAPSKKIYGGMDHSDLGILKAALDNEKDVVIEFNNIASPTPKAVRREFENLTDIKWTGWITRYFDELDTVVNQEIPAWLIHGYIRQHGGDWYFRGSGMVFLHEDGQIEVLVFGDDFQNDVPKILTMPAYQQQFKIPEIVNYPYWIDLMLVSRDYEVVSYYDLKPTDQGLEKMRNWGIPRYFPAVVVKSNGKGKVYYFAGDFADNPIQTHAYHYYGIAKLWRMFLTAEDISQRNSFFWNFYHPLMSSILEDCHERNQQ</sequence>
<reference evidence="2 3" key="1">
    <citation type="submission" date="2022-01" db="EMBL/GenBank/DDBJ databases">
        <title>Mariniradius saccharolyticus sp. nov., isolated from sediment of a river.</title>
        <authorList>
            <person name="Liu H."/>
        </authorList>
    </citation>
    <scope>NUCLEOTIDE SEQUENCE [LARGE SCALE GENOMIC DNA]</scope>
    <source>
        <strain evidence="2 3">RY-2</strain>
    </source>
</reference>
<feature type="transmembrane region" description="Helical" evidence="1">
    <location>
        <begin position="15"/>
        <end position="38"/>
    </location>
</feature>
<protein>
    <recommendedName>
        <fullName evidence="4">DKNYY family protein</fullName>
    </recommendedName>
</protein>
<evidence type="ECO:0000256" key="1">
    <source>
        <dbReference type="SAM" id="Phobius"/>
    </source>
</evidence>
<comment type="caution">
    <text evidence="2">The sequence shown here is derived from an EMBL/GenBank/DDBJ whole genome shotgun (WGS) entry which is preliminary data.</text>
</comment>
<evidence type="ECO:0000313" key="3">
    <source>
        <dbReference type="Proteomes" id="UP001201449"/>
    </source>
</evidence>
<accession>A0ABS9BWH5</accession>
<keyword evidence="1" id="KW-1133">Transmembrane helix</keyword>
<keyword evidence="3" id="KW-1185">Reference proteome</keyword>
<keyword evidence="1" id="KW-0472">Membrane</keyword>
<evidence type="ECO:0008006" key="4">
    <source>
        <dbReference type="Google" id="ProtNLM"/>
    </source>
</evidence>
<dbReference type="RefSeq" id="WP_234861489.1">
    <property type="nucleotide sequence ID" value="NZ_JAKEVZ010000007.1"/>
</dbReference>
<name>A0ABS9BWH5_9BACT</name>